<gene>
    <name evidence="2" type="ORF">SVA_2299</name>
</gene>
<dbReference type="RefSeq" id="WP_096461325.1">
    <property type="nucleotide sequence ID" value="NZ_AP014936.1"/>
</dbReference>
<dbReference type="AlphaFoldDB" id="A0A1B4V5N3"/>
<proteinExistence type="predicted"/>
<dbReference type="Proteomes" id="UP000218899">
    <property type="component" value="Chromosome"/>
</dbReference>
<evidence type="ECO:0000313" key="3">
    <source>
        <dbReference type="Proteomes" id="UP000218899"/>
    </source>
</evidence>
<organism evidence="2 3">
    <name type="scientific">Sulfurifustis variabilis</name>
    <dbReference type="NCBI Taxonomy" id="1675686"/>
    <lineage>
        <taxon>Bacteria</taxon>
        <taxon>Pseudomonadati</taxon>
        <taxon>Pseudomonadota</taxon>
        <taxon>Gammaproteobacteria</taxon>
        <taxon>Acidiferrobacterales</taxon>
        <taxon>Acidiferrobacteraceae</taxon>
        <taxon>Sulfurifustis</taxon>
    </lineage>
</organism>
<dbReference type="EMBL" id="AP014936">
    <property type="protein sequence ID" value="BAU48849.1"/>
    <property type="molecule type" value="Genomic_DNA"/>
</dbReference>
<dbReference type="KEGG" id="sva:SVA_2299"/>
<feature type="transmembrane region" description="Helical" evidence="1">
    <location>
        <begin position="50"/>
        <end position="69"/>
    </location>
</feature>
<accession>A0A1B4V5N3</accession>
<protein>
    <submittedName>
        <fullName evidence="2">Uncharacterized protein</fullName>
    </submittedName>
</protein>
<sequence length="70" mass="7868">MPTAAVARRKDAAGVAVAQDRKAYRDGFTQYIGTVLRHLEAHYAADKWDVLMYVVTYVLVFLLFATDIFG</sequence>
<keyword evidence="1" id="KW-1133">Transmembrane helix</keyword>
<keyword evidence="1" id="KW-0812">Transmembrane</keyword>
<keyword evidence="1" id="KW-0472">Membrane</keyword>
<name>A0A1B4V5N3_9GAMM</name>
<evidence type="ECO:0000313" key="2">
    <source>
        <dbReference type="EMBL" id="BAU48849.1"/>
    </source>
</evidence>
<keyword evidence="3" id="KW-1185">Reference proteome</keyword>
<reference evidence="2 3" key="1">
    <citation type="submission" date="2015-08" db="EMBL/GenBank/DDBJ databases">
        <title>Complete genome sequence of Sulfurifustis variabilis.</title>
        <authorList>
            <person name="Miura A."/>
            <person name="Kojima H."/>
            <person name="Fukui M."/>
        </authorList>
    </citation>
    <scope>NUCLEOTIDE SEQUENCE [LARGE SCALE GENOMIC DNA]</scope>
    <source>
        <strain evidence="3">skN76</strain>
    </source>
</reference>
<evidence type="ECO:0000256" key="1">
    <source>
        <dbReference type="SAM" id="Phobius"/>
    </source>
</evidence>